<feature type="transmembrane region" description="Helical" evidence="9">
    <location>
        <begin position="352"/>
        <end position="374"/>
    </location>
</feature>
<feature type="transmembrane region" description="Helical" evidence="9">
    <location>
        <begin position="45"/>
        <end position="62"/>
    </location>
</feature>
<evidence type="ECO:0000313" key="11">
    <source>
        <dbReference type="EMBL" id="HIZ37349.1"/>
    </source>
</evidence>
<feature type="transmembrane region" description="Helical" evidence="9">
    <location>
        <begin position="303"/>
        <end position="325"/>
    </location>
</feature>
<dbReference type="Pfam" id="PF03553">
    <property type="entry name" value="Na_H_antiporter"/>
    <property type="match status" value="2"/>
</dbReference>
<evidence type="ECO:0000256" key="1">
    <source>
        <dbReference type="ARBA" id="ARBA00004651"/>
    </source>
</evidence>
<feature type="transmembrane region" description="Helical" evidence="9">
    <location>
        <begin position="154"/>
        <end position="174"/>
    </location>
</feature>
<evidence type="ECO:0000256" key="2">
    <source>
        <dbReference type="ARBA" id="ARBA00022448"/>
    </source>
</evidence>
<feature type="transmembrane region" description="Helical" evidence="9">
    <location>
        <begin position="395"/>
        <end position="417"/>
    </location>
</feature>
<feature type="transmembrane region" description="Helical" evidence="9">
    <location>
        <begin position="236"/>
        <end position="254"/>
    </location>
</feature>
<evidence type="ECO:0000256" key="9">
    <source>
        <dbReference type="SAM" id="Phobius"/>
    </source>
</evidence>
<comment type="similarity">
    <text evidence="8">Belongs to the NhaC Na(+)/H(+) (TC 2.A.35) antiporter family.</text>
</comment>
<gene>
    <name evidence="11" type="ORF">H9815_16350</name>
</gene>
<sequence length="472" mass="48930">MAAPADPETRPRLELYGGRWAALIPAVVLIAVMVILSVAERAAVPAFWVGGFAALAVGLMLARDRTKYAETVVRGMSDRTGAVVILAFIFAGIFGEIMKAAGLVDGLLWLGLQTGLTGAWFTVLTFVLACIFGAGTGTSVGTVLAMVPVLYPAGVYLGADPTMLAIALIAGGAFGDNLAPVSDTTITSAYTQDAEMGDVVRSRLPLALTAAAVSIVVFAITGGGGTVQESTITNEAAPIGLLQVIPFLVVIVLAMRGRHIIVSLTWGIIGAIAIGLATSGISPGEVFSIPPDRDTSTGLIQDGIGSVTGVVMLVLLIMALAQVLAESGLMAAVLSRLERAAARGVRSAELTIIAITLLFTIPLGANAPAILLVGTTIGKPLGQQFNLSAPRRANLLDCSACTVFYMLPWHNAVIVWFSTVAATATQFDLPFPDITAAFLNPYAWALLVVIIVSAITGWNRTYSKSPEPADAV</sequence>
<feature type="domain" description="Na+/H+ antiporter NhaC-like C-terminal" evidence="10">
    <location>
        <begin position="242"/>
        <end position="443"/>
    </location>
</feature>
<evidence type="ECO:0000256" key="5">
    <source>
        <dbReference type="ARBA" id="ARBA00022692"/>
    </source>
</evidence>
<keyword evidence="6 9" id="KW-1133">Transmembrane helix</keyword>
<evidence type="ECO:0000256" key="3">
    <source>
        <dbReference type="ARBA" id="ARBA00022449"/>
    </source>
</evidence>
<comment type="caution">
    <text evidence="11">The sequence shown here is derived from an EMBL/GenBank/DDBJ whole genome shotgun (WGS) entry which is preliminary data.</text>
</comment>
<dbReference type="InterPro" id="IPR018461">
    <property type="entry name" value="Na/H_Antiport_NhaC-like_C"/>
</dbReference>
<dbReference type="PANTHER" id="PTHR33451">
    <property type="entry name" value="MALATE-2H(+)/NA(+)-LACTATE ANTIPORTER"/>
    <property type="match status" value="1"/>
</dbReference>
<dbReference type="GO" id="GO:0005886">
    <property type="term" value="C:plasma membrane"/>
    <property type="evidence" value="ECO:0007669"/>
    <property type="project" value="UniProtKB-SubCell"/>
</dbReference>
<dbReference type="AlphaFoldDB" id="A0A9D2EGN2"/>
<proteinExistence type="inferred from homology"/>
<dbReference type="Proteomes" id="UP000824037">
    <property type="component" value="Unassembled WGS sequence"/>
</dbReference>
<keyword evidence="2" id="KW-0813">Transport</keyword>
<evidence type="ECO:0000256" key="4">
    <source>
        <dbReference type="ARBA" id="ARBA00022475"/>
    </source>
</evidence>
<dbReference type="PANTHER" id="PTHR33451:SF3">
    <property type="entry name" value="MALATE-2H(+)_NA(+)-LACTATE ANTIPORTER"/>
    <property type="match status" value="1"/>
</dbReference>
<comment type="subcellular location">
    <subcellularLocation>
        <location evidence="1">Cell membrane</location>
        <topology evidence="1">Multi-pass membrane protein</topology>
    </subcellularLocation>
</comment>
<keyword evidence="5 9" id="KW-0812">Transmembrane</keyword>
<keyword evidence="4" id="KW-1003">Cell membrane</keyword>
<organism evidence="11 12">
    <name type="scientific">Candidatus Ruania gallistercoris</name>
    <dbReference type="NCBI Taxonomy" id="2838746"/>
    <lineage>
        <taxon>Bacteria</taxon>
        <taxon>Bacillati</taxon>
        <taxon>Actinomycetota</taxon>
        <taxon>Actinomycetes</taxon>
        <taxon>Micrococcales</taxon>
        <taxon>Ruaniaceae</taxon>
        <taxon>Ruania</taxon>
    </lineage>
</organism>
<accession>A0A9D2EGN2</accession>
<dbReference type="GO" id="GO:0015297">
    <property type="term" value="F:antiporter activity"/>
    <property type="evidence" value="ECO:0007669"/>
    <property type="project" value="UniProtKB-KW"/>
</dbReference>
<dbReference type="InterPro" id="IPR052180">
    <property type="entry name" value="NhaC_Na-H+_Antiporter"/>
</dbReference>
<feature type="transmembrane region" description="Helical" evidence="9">
    <location>
        <begin position="118"/>
        <end position="147"/>
    </location>
</feature>
<keyword evidence="7 9" id="KW-0472">Membrane</keyword>
<feature type="domain" description="Na+/H+ antiporter NhaC-like C-terminal" evidence="10">
    <location>
        <begin position="24"/>
        <end position="222"/>
    </location>
</feature>
<evidence type="ECO:0000259" key="10">
    <source>
        <dbReference type="Pfam" id="PF03553"/>
    </source>
</evidence>
<dbReference type="EMBL" id="DXBY01000279">
    <property type="protein sequence ID" value="HIZ37349.1"/>
    <property type="molecule type" value="Genomic_DNA"/>
</dbReference>
<feature type="transmembrane region" description="Helical" evidence="9">
    <location>
        <begin position="83"/>
        <end position="112"/>
    </location>
</feature>
<feature type="transmembrane region" description="Helical" evidence="9">
    <location>
        <begin position="204"/>
        <end position="224"/>
    </location>
</feature>
<evidence type="ECO:0000313" key="12">
    <source>
        <dbReference type="Proteomes" id="UP000824037"/>
    </source>
</evidence>
<feature type="transmembrane region" description="Helical" evidence="9">
    <location>
        <begin position="260"/>
        <end position="282"/>
    </location>
</feature>
<evidence type="ECO:0000256" key="8">
    <source>
        <dbReference type="ARBA" id="ARBA00038435"/>
    </source>
</evidence>
<reference evidence="11" key="1">
    <citation type="journal article" date="2021" name="PeerJ">
        <title>Extensive microbial diversity within the chicken gut microbiome revealed by metagenomics and culture.</title>
        <authorList>
            <person name="Gilroy R."/>
            <person name="Ravi A."/>
            <person name="Getino M."/>
            <person name="Pursley I."/>
            <person name="Horton D.L."/>
            <person name="Alikhan N.F."/>
            <person name="Baker D."/>
            <person name="Gharbi K."/>
            <person name="Hall N."/>
            <person name="Watson M."/>
            <person name="Adriaenssens E.M."/>
            <person name="Foster-Nyarko E."/>
            <person name="Jarju S."/>
            <person name="Secka A."/>
            <person name="Antonio M."/>
            <person name="Oren A."/>
            <person name="Chaudhuri R.R."/>
            <person name="La Ragione R."/>
            <person name="Hildebrand F."/>
            <person name="Pallen M.J."/>
        </authorList>
    </citation>
    <scope>NUCLEOTIDE SEQUENCE</scope>
    <source>
        <strain evidence="11">ChiGjej4B4-7305</strain>
    </source>
</reference>
<feature type="transmembrane region" description="Helical" evidence="9">
    <location>
        <begin position="437"/>
        <end position="458"/>
    </location>
</feature>
<feature type="transmembrane region" description="Helical" evidence="9">
    <location>
        <begin position="20"/>
        <end position="39"/>
    </location>
</feature>
<name>A0A9D2EGN2_9MICO</name>
<evidence type="ECO:0000256" key="6">
    <source>
        <dbReference type="ARBA" id="ARBA00022989"/>
    </source>
</evidence>
<keyword evidence="3" id="KW-0050">Antiport</keyword>
<protein>
    <recommendedName>
        <fullName evidence="10">Na+/H+ antiporter NhaC-like C-terminal domain-containing protein</fullName>
    </recommendedName>
</protein>
<reference evidence="11" key="2">
    <citation type="submission" date="2021-04" db="EMBL/GenBank/DDBJ databases">
        <authorList>
            <person name="Gilroy R."/>
        </authorList>
    </citation>
    <scope>NUCLEOTIDE SEQUENCE</scope>
    <source>
        <strain evidence="11">ChiGjej4B4-7305</strain>
    </source>
</reference>
<evidence type="ECO:0000256" key="7">
    <source>
        <dbReference type="ARBA" id="ARBA00023136"/>
    </source>
</evidence>